<sequence length="366" mass="37618">MSGGPVGVAVIGAGNISGQYLGNLTRFPDLRVLAVADLDEQRAAAAAAEHGVERSGSVEQVLAMDDVEIVVNLTIPAAHAAVALEVLRAGKHVYTEKPLALDTPAGRAVLAEAEARGLRVGNAPDTFLGAGIQSALRAVNKGLIGEPVAATTALESNGPESWHPSPEFLYADGAGPLFDMGPYYLTALVALLGPASTVAATARKSRETRVIGSGPKAGTEFAVEVPTHVTALIEFAAGAGASTAFSFDSPAAKRLIEIGGTEATLALPDPNTFGGPLQIRTAKDEEWRDLPIEGTEAGRGIGVLDLARNLRAGTPHRASGDLALHVLDLMSAISASAAEGSFQKVTAELGTVEALPADWDPFARTL</sequence>
<dbReference type="AlphaFoldDB" id="A0A941ERZ6"/>
<dbReference type="PANTHER" id="PTHR43818">
    <property type="entry name" value="BCDNA.GH03377"/>
    <property type="match status" value="1"/>
</dbReference>
<dbReference type="PANTHER" id="PTHR43818:SF11">
    <property type="entry name" value="BCDNA.GH03377"/>
    <property type="match status" value="1"/>
</dbReference>
<feature type="domain" description="GFO/IDH/MocA-like oxidoreductase" evidence="3">
    <location>
        <begin position="133"/>
        <end position="265"/>
    </location>
</feature>
<comment type="caution">
    <text evidence="4">The sequence shown here is derived from an EMBL/GenBank/DDBJ whole genome shotgun (WGS) entry which is preliminary data.</text>
</comment>
<dbReference type="InterPro" id="IPR036291">
    <property type="entry name" value="NAD(P)-bd_dom_sf"/>
</dbReference>
<feature type="domain" description="Gfo/Idh/MocA-like oxidoreductase N-terminal" evidence="2">
    <location>
        <begin position="7"/>
        <end position="121"/>
    </location>
</feature>
<dbReference type="RefSeq" id="WP_212529896.1">
    <property type="nucleotide sequence ID" value="NZ_JAGSOG010000094.1"/>
</dbReference>
<proteinExistence type="predicted"/>
<dbReference type="InterPro" id="IPR050463">
    <property type="entry name" value="Gfo/Idh/MocA_oxidrdct_glycsds"/>
</dbReference>
<dbReference type="SUPFAM" id="SSF55347">
    <property type="entry name" value="Glyceraldehyde-3-phosphate dehydrogenase-like, C-terminal domain"/>
    <property type="match status" value="1"/>
</dbReference>
<dbReference type="GO" id="GO:0000166">
    <property type="term" value="F:nucleotide binding"/>
    <property type="evidence" value="ECO:0007669"/>
    <property type="project" value="InterPro"/>
</dbReference>
<reference evidence="4" key="1">
    <citation type="submission" date="2021-04" db="EMBL/GenBank/DDBJ databases">
        <title>Genome based classification of Actinospica acidithermotolerans sp. nov., an actinobacterium isolated from an Indonesian hot spring.</title>
        <authorList>
            <person name="Kusuma A.B."/>
            <person name="Putra K.E."/>
            <person name="Nafisah S."/>
            <person name="Loh J."/>
            <person name="Nouioui I."/>
            <person name="Goodfellow M."/>
        </authorList>
    </citation>
    <scope>NUCLEOTIDE SEQUENCE</scope>
    <source>
        <strain evidence="4">CSCA 57</strain>
    </source>
</reference>
<dbReference type="EMBL" id="JAGSOG010000094">
    <property type="protein sequence ID" value="MBR7835402.1"/>
    <property type="molecule type" value="Genomic_DNA"/>
</dbReference>
<evidence type="ECO:0000259" key="2">
    <source>
        <dbReference type="Pfam" id="PF01408"/>
    </source>
</evidence>
<keyword evidence="1" id="KW-0560">Oxidoreductase</keyword>
<evidence type="ECO:0000313" key="4">
    <source>
        <dbReference type="EMBL" id="MBR7835402.1"/>
    </source>
</evidence>
<dbReference type="InterPro" id="IPR055170">
    <property type="entry name" value="GFO_IDH_MocA-like_dom"/>
</dbReference>
<gene>
    <name evidence="4" type="ORF">KDL01_19160</name>
</gene>
<evidence type="ECO:0000256" key="1">
    <source>
        <dbReference type="ARBA" id="ARBA00023002"/>
    </source>
</evidence>
<dbReference type="Gene3D" id="3.30.360.10">
    <property type="entry name" value="Dihydrodipicolinate Reductase, domain 2"/>
    <property type="match status" value="1"/>
</dbReference>
<dbReference type="Pfam" id="PF01408">
    <property type="entry name" value="GFO_IDH_MocA"/>
    <property type="match status" value="1"/>
</dbReference>
<dbReference type="InterPro" id="IPR000683">
    <property type="entry name" value="Gfo/Idh/MocA-like_OxRdtase_N"/>
</dbReference>
<organism evidence="4 5">
    <name type="scientific">Actinospica durhamensis</name>
    <dbReference type="NCBI Taxonomy" id="1508375"/>
    <lineage>
        <taxon>Bacteria</taxon>
        <taxon>Bacillati</taxon>
        <taxon>Actinomycetota</taxon>
        <taxon>Actinomycetes</taxon>
        <taxon>Catenulisporales</taxon>
        <taxon>Actinospicaceae</taxon>
        <taxon>Actinospica</taxon>
    </lineage>
</organism>
<evidence type="ECO:0000313" key="5">
    <source>
        <dbReference type="Proteomes" id="UP000675781"/>
    </source>
</evidence>
<name>A0A941ERZ6_9ACTN</name>
<evidence type="ECO:0000259" key="3">
    <source>
        <dbReference type="Pfam" id="PF22725"/>
    </source>
</evidence>
<dbReference type="SUPFAM" id="SSF51735">
    <property type="entry name" value="NAD(P)-binding Rossmann-fold domains"/>
    <property type="match status" value="1"/>
</dbReference>
<dbReference type="Gene3D" id="3.40.50.720">
    <property type="entry name" value="NAD(P)-binding Rossmann-like Domain"/>
    <property type="match status" value="1"/>
</dbReference>
<dbReference type="GO" id="GO:0016491">
    <property type="term" value="F:oxidoreductase activity"/>
    <property type="evidence" value="ECO:0007669"/>
    <property type="project" value="UniProtKB-KW"/>
</dbReference>
<dbReference type="Proteomes" id="UP000675781">
    <property type="component" value="Unassembled WGS sequence"/>
</dbReference>
<protein>
    <submittedName>
        <fullName evidence="4">Gfo/Idh/MocA family oxidoreductase</fullName>
    </submittedName>
</protein>
<dbReference type="Pfam" id="PF22725">
    <property type="entry name" value="GFO_IDH_MocA_C3"/>
    <property type="match status" value="1"/>
</dbReference>
<keyword evidence="5" id="KW-1185">Reference proteome</keyword>
<accession>A0A941ERZ6</accession>